<proteinExistence type="predicted"/>
<evidence type="ECO:0000256" key="3">
    <source>
        <dbReference type="ARBA" id="ARBA00023002"/>
    </source>
</evidence>
<dbReference type="InterPro" id="IPR051104">
    <property type="entry name" value="FAD_monoxygenase"/>
</dbReference>
<keyword evidence="1" id="KW-0285">Flavoprotein</keyword>
<protein>
    <recommendedName>
        <fullName evidence="6">FAD-binding domain-containing protein</fullName>
    </recommendedName>
</protein>
<accession>M2UZI7</accession>
<keyword evidence="2" id="KW-0274">FAD</keyword>
<dbReference type="GO" id="GO:0044550">
    <property type="term" value="P:secondary metabolite biosynthetic process"/>
    <property type="evidence" value="ECO:0007669"/>
    <property type="project" value="TreeGrafter"/>
</dbReference>
<dbReference type="Proteomes" id="UP000016936">
    <property type="component" value="Unassembled WGS sequence"/>
</dbReference>
<evidence type="ECO:0000313" key="4">
    <source>
        <dbReference type="EMBL" id="EMD93213.1"/>
    </source>
</evidence>
<dbReference type="SUPFAM" id="SSF51905">
    <property type="entry name" value="FAD/NAD(P)-binding domain"/>
    <property type="match status" value="1"/>
</dbReference>
<evidence type="ECO:0000256" key="1">
    <source>
        <dbReference type="ARBA" id="ARBA00022630"/>
    </source>
</evidence>
<gene>
    <name evidence="4" type="ORF">COCHEDRAFT_1028424</name>
</gene>
<dbReference type="InterPro" id="IPR036188">
    <property type="entry name" value="FAD/NAD-bd_sf"/>
</dbReference>
<dbReference type="eggNOG" id="KOG2614">
    <property type="taxonomic scope" value="Eukaryota"/>
</dbReference>
<dbReference type="HOGENOM" id="CLU_009665_6_4_1"/>
<reference evidence="5" key="2">
    <citation type="journal article" date="2013" name="PLoS Genet.">
        <title>Comparative genome structure, secondary metabolite, and effector coding capacity across Cochliobolus pathogens.</title>
        <authorList>
            <person name="Condon B.J."/>
            <person name="Leng Y."/>
            <person name="Wu D."/>
            <person name="Bushley K.E."/>
            <person name="Ohm R.A."/>
            <person name="Otillar R."/>
            <person name="Martin J."/>
            <person name="Schackwitz W."/>
            <person name="Grimwood J."/>
            <person name="MohdZainudin N."/>
            <person name="Xue C."/>
            <person name="Wang R."/>
            <person name="Manning V.A."/>
            <person name="Dhillon B."/>
            <person name="Tu Z.J."/>
            <person name="Steffenson B.J."/>
            <person name="Salamov A."/>
            <person name="Sun H."/>
            <person name="Lowry S."/>
            <person name="LaButti K."/>
            <person name="Han J."/>
            <person name="Copeland A."/>
            <person name="Lindquist E."/>
            <person name="Barry K."/>
            <person name="Schmutz J."/>
            <person name="Baker S.E."/>
            <person name="Ciuffetti L.M."/>
            <person name="Grigoriev I.V."/>
            <person name="Zhong S."/>
            <person name="Turgeon B.G."/>
        </authorList>
    </citation>
    <scope>NUCLEOTIDE SEQUENCE [LARGE SCALE GENOMIC DNA]</scope>
    <source>
        <strain evidence="5">C5 / ATCC 48332 / race O</strain>
    </source>
</reference>
<keyword evidence="3" id="KW-0560">Oxidoreductase</keyword>
<evidence type="ECO:0008006" key="6">
    <source>
        <dbReference type="Google" id="ProtNLM"/>
    </source>
</evidence>
<sequence>MPDSSIKIAIIVNVYEKARELREIGGGLNVGPHTRDVLRKLGADSSITGSDMFPILHLKGSNGDLLCTQQARRGAPEREHQRVRRSVLHRALLANVPEANIHLNKTLESITVGNEAGGIVLTFDDDTEIEADLVIGADGVRSRVRQYAFPEASIKFIGVTAYRALMPLSQVARISSFDHRKTTLWYMPQKGYMYSPIEDNQAGDNKCELVLRELSDPLQLTEAQNIDTPVPNGVEVDNIIVEDTFREFEPAAKALLQCVPKGAWIKYASFAGPPLPSSVKGNKIVLFGDSANPMSGAFGSGATFGLQDGWTFGKSLARLLETGATDPVSKALMAFDSIRGPFYQELYKTLGDMKARGQQIAHNEGWEASWIDFANRHYGEDLNWIYYHDIEQSLNNYFKQDRIST</sequence>
<dbReference type="EMBL" id="KB445573">
    <property type="protein sequence ID" value="EMD93213.1"/>
    <property type="molecule type" value="Genomic_DNA"/>
</dbReference>
<dbReference type="GO" id="GO:0016491">
    <property type="term" value="F:oxidoreductase activity"/>
    <property type="evidence" value="ECO:0007669"/>
    <property type="project" value="UniProtKB-KW"/>
</dbReference>
<evidence type="ECO:0000256" key="2">
    <source>
        <dbReference type="ARBA" id="ARBA00022827"/>
    </source>
</evidence>
<dbReference type="AlphaFoldDB" id="M2UZI7"/>
<dbReference type="STRING" id="701091.M2UZI7"/>
<evidence type="ECO:0000313" key="5">
    <source>
        <dbReference type="Proteomes" id="UP000016936"/>
    </source>
</evidence>
<dbReference type="PANTHER" id="PTHR46720:SF3">
    <property type="entry name" value="FAD-BINDING DOMAIN-CONTAINING PROTEIN-RELATED"/>
    <property type="match status" value="1"/>
</dbReference>
<dbReference type="PANTHER" id="PTHR46720">
    <property type="entry name" value="HYDROXYLASE, PUTATIVE (AFU_ORTHOLOGUE AFUA_3G01460)-RELATED"/>
    <property type="match status" value="1"/>
</dbReference>
<dbReference type="OMA" id="MYQHLDE"/>
<organism evidence="4 5">
    <name type="scientific">Cochliobolus heterostrophus (strain C5 / ATCC 48332 / race O)</name>
    <name type="common">Southern corn leaf blight fungus</name>
    <name type="synonym">Bipolaris maydis</name>
    <dbReference type="NCBI Taxonomy" id="701091"/>
    <lineage>
        <taxon>Eukaryota</taxon>
        <taxon>Fungi</taxon>
        <taxon>Dikarya</taxon>
        <taxon>Ascomycota</taxon>
        <taxon>Pezizomycotina</taxon>
        <taxon>Dothideomycetes</taxon>
        <taxon>Pleosporomycetidae</taxon>
        <taxon>Pleosporales</taxon>
        <taxon>Pleosporineae</taxon>
        <taxon>Pleosporaceae</taxon>
        <taxon>Bipolaris</taxon>
    </lineage>
</organism>
<keyword evidence="5" id="KW-1185">Reference proteome</keyword>
<name>M2UZI7_COCH5</name>
<reference evidence="4 5" key="1">
    <citation type="journal article" date="2012" name="PLoS Pathog.">
        <title>Diverse lifestyles and strategies of plant pathogenesis encoded in the genomes of eighteen Dothideomycetes fungi.</title>
        <authorList>
            <person name="Ohm R.A."/>
            <person name="Feau N."/>
            <person name="Henrissat B."/>
            <person name="Schoch C.L."/>
            <person name="Horwitz B.A."/>
            <person name="Barry K.W."/>
            <person name="Condon B.J."/>
            <person name="Copeland A.C."/>
            <person name="Dhillon B."/>
            <person name="Glaser F."/>
            <person name="Hesse C.N."/>
            <person name="Kosti I."/>
            <person name="LaButti K."/>
            <person name="Lindquist E.A."/>
            <person name="Lucas S."/>
            <person name="Salamov A.A."/>
            <person name="Bradshaw R.E."/>
            <person name="Ciuffetti L."/>
            <person name="Hamelin R.C."/>
            <person name="Kema G.H.J."/>
            <person name="Lawrence C."/>
            <person name="Scott J.A."/>
            <person name="Spatafora J.W."/>
            <person name="Turgeon B.G."/>
            <person name="de Wit P.J.G.M."/>
            <person name="Zhong S."/>
            <person name="Goodwin S.B."/>
            <person name="Grigoriev I.V."/>
        </authorList>
    </citation>
    <scope>NUCLEOTIDE SEQUENCE [LARGE SCALE GENOMIC DNA]</scope>
    <source>
        <strain evidence="5">C5 / ATCC 48332 / race O</strain>
    </source>
</reference>
<dbReference type="Gene3D" id="3.50.50.60">
    <property type="entry name" value="FAD/NAD(P)-binding domain"/>
    <property type="match status" value="1"/>
</dbReference>